<dbReference type="Pfam" id="PF06271">
    <property type="entry name" value="RDD"/>
    <property type="match status" value="1"/>
</dbReference>
<evidence type="ECO:0000259" key="6">
    <source>
        <dbReference type="Pfam" id="PF06271"/>
    </source>
</evidence>
<comment type="caution">
    <text evidence="7">The sequence shown here is derived from an EMBL/GenBank/DDBJ whole genome shotgun (WGS) entry which is preliminary data.</text>
</comment>
<dbReference type="InterPro" id="IPR010432">
    <property type="entry name" value="RDD"/>
</dbReference>
<protein>
    <submittedName>
        <fullName evidence="7">Transporter</fullName>
    </submittedName>
</protein>
<keyword evidence="2 5" id="KW-0812">Transmembrane</keyword>
<dbReference type="GO" id="GO:0016020">
    <property type="term" value="C:membrane"/>
    <property type="evidence" value="ECO:0007669"/>
    <property type="project" value="UniProtKB-SubCell"/>
</dbReference>
<comment type="subcellular location">
    <subcellularLocation>
        <location evidence="1">Membrane</location>
        <topology evidence="1">Multi-pass membrane protein</topology>
    </subcellularLocation>
</comment>
<keyword evidence="3 5" id="KW-1133">Transmembrane helix</keyword>
<evidence type="ECO:0000256" key="1">
    <source>
        <dbReference type="ARBA" id="ARBA00004141"/>
    </source>
</evidence>
<dbReference type="OrthoDB" id="5187110at2"/>
<evidence type="ECO:0000313" key="7">
    <source>
        <dbReference type="EMBL" id="RJS48004.1"/>
    </source>
</evidence>
<evidence type="ECO:0000313" key="8">
    <source>
        <dbReference type="Proteomes" id="UP000276542"/>
    </source>
</evidence>
<keyword evidence="8" id="KW-1185">Reference proteome</keyword>
<accession>A0A3A5HIX3</accession>
<dbReference type="EMBL" id="QYRP01000002">
    <property type="protein sequence ID" value="RJS48004.1"/>
    <property type="molecule type" value="Genomic_DNA"/>
</dbReference>
<gene>
    <name evidence="7" type="ORF">D4739_15850</name>
</gene>
<sequence>MACTAITVLVLGADRWSGSNVSGFYTLGIFVVEAAVFTTLLGGSFGQLMTRLRVVRLDGGRLGPLPALARSAMIALVIPPLVFKPDGRGLHDLVAGSRVVPLHAG</sequence>
<feature type="domain" description="RDD" evidence="6">
    <location>
        <begin position="21"/>
        <end position="96"/>
    </location>
</feature>
<dbReference type="AlphaFoldDB" id="A0A3A5HIX3"/>
<reference evidence="8" key="1">
    <citation type="submission" date="2018-09" db="EMBL/GenBank/DDBJ databases">
        <authorList>
            <person name="Zhu H."/>
        </authorList>
    </citation>
    <scope>NUCLEOTIDE SEQUENCE [LARGE SCALE GENOMIC DNA]</scope>
    <source>
        <strain evidence="8">K1W22B-1</strain>
    </source>
</reference>
<organism evidence="7 8">
    <name type="scientific">Nocardioides cavernaquae</name>
    <dbReference type="NCBI Taxonomy" id="2321396"/>
    <lineage>
        <taxon>Bacteria</taxon>
        <taxon>Bacillati</taxon>
        <taxon>Actinomycetota</taxon>
        <taxon>Actinomycetes</taxon>
        <taxon>Propionibacteriales</taxon>
        <taxon>Nocardioidaceae</taxon>
        <taxon>Nocardioides</taxon>
    </lineage>
</organism>
<evidence type="ECO:0000256" key="2">
    <source>
        <dbReference type="ARBA" id="ARBA00022692"/>
    </source>
</evidence>
<evidence type="ECO:0000256" key="5">
    <source>
        <dbReference type="SAM" id="Phobius"/>
    </source>
</evidence>
<keyword evidence="4 5" id="KW-0472">Membrane</keyword>
<feature type="transmembrane region" description="Helical" evidence="5">
    <location>
        <begin position="25"/>
        <end position="46"/>
    </location>
</feature>
<dbReference type="Proteomes" id="UP000276542">
    <property type="component" value="Unassembled WGS sequence"/>
</dbReference>
<evidence type="ECO:0000256" key="3">
    <source>
        <dbReference type="ARBA" id="ARBA00022989"/>
    </source>
</evidence>
<name>A0A3A5HIX3_9ACTN</name>
<proteinExistence type="predicted"/>
<evidence type="ECO:0000256" key="4">
    <source>
        <dbReference type="ARBA" id="ARBA00023136"/>
    </source>
</evidence>